<keyword evidence="1" id="KW-0238">DNA-binding</keyword>
<dbReference type="Proteomes" id="UP000281128">
    <property type="component" value="Unassembled WGS sequence"/>
</dbReference>
<name>A0A3A8AWB2_9RHOB</name>
<gene>
    <name evidence="1" type="ORF">D6850_08900</name>
</gene>
<dbReference type="SUPFAM" id="SSF142906">
    <property type="entry name" value="YjbR-like"/>
    <property type="match status" value="1"/>
</dbReference>
<dbReference type="EMBL" id="RAPE01000002">
    <property type="protein sequence ID" value="RKF14970.1"/>
    <property type="molecule type" value="Genomic_DNA"/>
</dbReference>
<dbReference type="InterPro" id="IPR038056">
    <property type="entry name" value="YjbR-like_sf"/>
</dbReference>
<dbReference type="OrthoDB" id="9804614at2"/>
<proteinExistence type="predicted"/>
<reference evidence="1 2" key="1">
    <citation type="submission" date="2018-09" db="EMBL/GenBank/DDBJ databases">
        <title>Roseovarius spongiae sp. nov., isolated from a marine sponge.</title>
        <authorList>
            <person name="Zhuang L."/>
            <person name="Luo L."/>
        </authorList>
    </citation>
    <scope>NUCLEOTIDE SEQUENCE [LARGE SCALE GENOMIC DNA]</scope>
    <source>
        <strain evidence="1 2">HN-E21</strain>
    </source>
</reference>
<dbReference type="PANTHER" id="PTHR35145:SF1">
    <property type="entry name" value="CYTOPLASMIC PROTEIN"/>
    <property type="match status" value="1"/>
</dbReference>
<evidence type="ECO:0000313" key="2">
    <source>
        <dbReference type="Proteomes" id="UP000281128"/>
    </source>
</evidence>
<keyword evidence="2" id="KW-1185">Reference proteome</keyword>
<sequence>MTRGEFNAFCARLPAANHVVQWGNADVWKVDTKVFAIGGWAEGQDAFTFKVSDIAWEVLRDQPGLRPAPYLASRGMKWLQHHAPPGLPDAELREHLMLSYLMVAENLTRKRRRELALPDTLDALREAVGV</sequence>
<protein>
    <submittedName>
        <fullName evidence="1">MmcQ/YjbR family DNA-binding protein</fullName>
    </submittedName>
</protein>
<dbReference type="RefSeq" id="WP_121165970.1">
    <property type="nucleotide sequence ID" value="NZ_RAPE01000002.1"/>
</dbReference>
<dbReference type="InterPro" id="IPR058532">
    <property type="entry name" value="YjbR/MT2646/Rv2570-like"/>
</dbReference>
<dbReference type="AlphaFoldDB" id="A0A3A8AWB2"/>
<dbReference type="InterPro" id="IPR007351">
    <property type="entry name" value="YjbR"/>
</dbReference>
<dbReference type="Pfam" id="PF04237">
    <property type="entry name" value="YjbR"/>
    <property type="match status" value="1"/>
</dbReference>
<accession>A0A3A8AWB2</accession>
<dbReference type="Gene3D" id="3.90.1150.30">
    <property type="match status" value="1"/>
</dbReference>
<evidence type="ECO:0000313" key="1">
    <source>
        <dbReference type="EMBL" id="RKF14970.1"/>
    </source>
</evidence>
<dbReference type="GO" id="GO:0003677">
    <property type="term" value="F:DNA binding"/>
    <property type="evidence" value="ECO:0007669"/>
    <property type="project" value="UniProtKB-KW"/>
</dbReference>
<dbReference type="PANTHER" id="PTHR35145">
    <property type="entry name" value="CYTOPLASMIC PROTEIN-RELATED"/>
    <property type="match status" value="1"/>
</dbReference>
<organism evidence="1 2">
    <name type="scientific">Roseovarius spongiae</name>
    <dbReference type="NCBI Taxonomy" id="2320272"/>
    <lineage>
        <taxon>Bacteria</taxon>
        <taxon>Pseudomonadati</taxon>
        <taxon>Pseudomonadota</taxon>
        <taxon>Alphaproteobacteria</taxon>
        <taxon>Rhodobacterales</taxon>
        <taxon>Roseobacteraceae</taxon>
        <taxon>Roseovarius</taxon>
    </lineage>
</organism>
<comment type="caution">
    <text evidence="1">The sequence shown here is derived from an EMBL/GenBank/DDBJ whole genome shotgun (WGS) entry which is preliminary data.</text>
</comment>